<dbReference type="InterPro" id="IPR023296">
    <property type="entry name" value="Glyco_hydro_beta-prop_sf"/>
</dbReference>
<dbReference type="PANTHER" id="PTHR34106">
    <property type="entry name" value="GLYCOSIDASE"/>
    <property type="match status" value="1"/>
</dbReference>
<keyword evidence="2" id="KW-0808">Transferase</keyword>
<evidence type="ECO:0000313" key="5">
    <source>
        <dbReference type="Proteomes" id="UP000677436"/>
    </source>
</evidence>
<dbReference type="GO" id="GO:0016798">
    <property type="term" value="F:hydrolase activity, acting on glycosyl bonds"/>
    <property type="evidence" value="ECO:0007669"/>
    <property type="project" value="UniProtKB-KW"/>
</dbReference>
<reference evidence="4" key="2">
    <citation type="journal article" date="2021" name="Microbiol. Resour. Announc.">
        <title>Complete Genome Sequence of Polycladomyces abyssicola JIR-001T, Isolated from Hemipelagic Sediment in Deep Seawater.</title>
        <authorList>
            <person name="Tsubouchi T."/>
            <person name="Kaneko Y."/>
        </authorList>
    </citation>
    <scope>NUCLEOTIDE SEQUENCE</scope>
    <source>
        <strain evidence="4">JIR-001</strain>
    </source>
</reference>
<dbReference type="InterPro" id="IPR007184">
    <property type="entry name" value="Mannoside_phosphorylase"/>
</dbReference>
<sequence length="354" mass="40199">MVRVYRYEQNPLITPSDIKPYHEGFEVIGAFNAGIAKYKDEILMLLRIAERPISDDPKIVKAPIYHTDTDELEIIEFHRDDERYDFSDPRMIRKASHSQEIEYLTSLSYIRIARSKDGRNFTIDEKPFLYPSNKLESFGIEDPRVTQIGDTFYICFTALSPLGIGGAMVSTKDFVTVKHHGMIFPPENKDIVIFPEKVNGKYYALHRPSLKSIGKPEIWIAESDNLLYWGNHQHLISLRDGMWDSGRIGGGAVPIKTDRGWLVLYHGATPENRYCMGGLLLDLNNPAVVVARSDQPILEPEADYEKEGFFGDVVFSCGAIVEGDVVKMYYGVADTSMACAELSLEEILDFLTYY</sequence>
<name>A0A8D5UF82_9BACL</name>
<dbReference type="SUPFAM" id="SSF75005">
    <property type="entry name" value="Arabinanase/levansucrase/invertase"/>
    <property type="match status" value="1"/>
</dbReference>
<keyword evidence="4" id="KW-0378">Hydrolase</keyword>
<keyword evidence="1" id="KW-0328">Glycosyltransferase</keyword>
<evidence type="ECO:0000256" key="3">
    <source>
        <dbReference type="ARBA" id="ARBA00024356"/>
    </source>
</evidence>
<dbReference type="Proteomes" id="UP000677436">
    <property type="component" value="Chromosome"/>
</dbReference>
<dbReference type="CDD" id="cd18612">
    <property type="entry name" value="GH130_Lin0857-like"/>
    <property type="match status" value="1"/>
</dbReference>
<keyword evidence="4" id="KW-0326">Glycosidase</keyword>
<dbReference type="PIRSF" id="PIRSF016202">
    <property type="entry name" value="PH1107"/>
    <property type="match status" value="1"/>
</dbReference>
<dbReference type="PANTHER" id="PTHR34106:SF5">
    <property type="entry name" value="GLYCOSIDASE"/>
    <property type="match status" value="1"/>
</dbReference>
<reference evidence="4" key="1">
    <citation type="journal article" date="2013" name="Int. J. Syst. Evol. Microbiol.">
        <title>Polycladomyces abyssicola gen. nov., sp. nov., a thermophilic filamentous bacterium isolated from hemipelagic sediment.</title>
        <authorList>
            <person name="Tsubouchi T."/>
            <person name="Shimane Y."/>
            <person name="Mori K."/>
            <person name="Usui K."/>
            <person name="Hiraki T."/>
            <person name="Tame A."/>
            <person name="Uematsu K."/>
            <person name="Maruyama T."/>
            <person name="Hatada Y."/>
        </authorList>
    </citation>
    <scope>NUCLEOTIDE SEQUENCE</scope>
    <source>
        <strain evidence="4">JIR-001</strain>
    </source>
</reference>
<evidence type="ECO:0000256" key="1">
    <source>
        <dbReference type="ARBA" id="ARBA00022676"/>
    </source>
</evidence>
<gene>
    <name evidence="4" type="ORF">JIR001_09260</name>
</gene>
<proteinExistence type="inferred from homology"/>
<keyword evidence="5" id="KW-1185">Reference proteome</keyword>
<accession>A0A8D5UF82</accession>
<protein>
    <submittedName>
        <fullName evidence="4">Glycosidase</fullName>
    </submittedName>
</protein>
<evidence type="ECO:0000313" key="4">
    <source>
        <dbReference type="EMBL" id="BCU81143.1"/>
    </source>
</evidence>
<dbReference type="Gene3D" id="2.115.10.20">
    <property type="entry name" value="Glycosyl hydrolase domain, family 43"/>
    <property type="match status" value="1"/>
</dbReference>
<dbReference type="AlphaFoldDB" id="A0A8D5UF82"/>
<dbReference type="EMBL" id="AP024601">
    <property type="protein sequence ID" value="BCU81143.1"/>
    <property type="molecule type" value="Genomic_DNA"/>
</dbReference>
<dbReference type="Pfam" id="PF04041">
    <property type="entry name" value="Glyco_hydro_130"/>
    <property type="match status" value="1"/>
</dbReference>
<dbReference type="RefSeq" id="WP_212774419.1">
    <property type="nucleotide sequence ID" value="NZ_AP024601.1"/>
</dbReference>
<dbReference type="KEGG" id="pabs:JIR001_09260"/>
<evidence type="ECO:0000256" key="2">
    <source>
        <dbReference type="ARBA" id="ARBA00022679"/>
    </source>
</evidence>
<organism evidence="4 5">
    <name type="scientific">Polycladomyces abyssicola</name>
    <dbReference type="NCBI Taxonomy" id="1125966"/>
    <lineage>
        <taxon>Bacteria</taxon>
        <taxon>Bacillati</taxon>
        <taxon>Bacillota</taxon>
        <taxon>Bacilli</taxon>
        <taxon>Bacillales</taxon>
        <taxon>Thermoactinomycetaceae</taxon>
        <taxon>Polycladomyces</taxon>
    </lineage>
</organism>
<comment type="similarity">
    <text evidence="3">Belongs to the glycosyl hydrolase 130 family.</text>
</comment>
<dbReference type="GO" id="GO:0016757">
    <property type="term" value="F:glycosyltransferase activity"/>
    <property type="evidence" value="ECO:0007669"/>
    <property type="project" value="UniProtKB-KW"/>
</dbReference>